<protein>
    <submittedName>
        <fullName evidence="1">Uncharacterized protein</fullName>
    </submittedName>
</protein>
<sequence>MSFWFTQRNRIETELTETLPEAAPSALDLKVAAIANEAFLYHSKVWAQKRLSLSQIMAQARWFILWHDPAGNATPYGFAVLEEGPHAVYGYSLWARQSGRIQRIATATAKIVLDDYLQADRCELTTEAGQVRQFLRNVSHQLTIPS</sequence>
<dbReference type="Proteomes" id="UP000248790">
    <property type="component" value="Unassembled WGS sequence"/>
</dbReference>
<evidence type="ECO:0000313" key="1">
    <source>
        <dbReference type="EMBL" id="RAK02583.1"/>
    </source>
</evidence>
<proteinExistence type="predicted"/>
<comment type="caution">
    <text evidence="1">The sequence shown here is derived from an EMBL/GenBank/DDBJ whole genome shotgun (WGS) entry which is preliminary data.</text>
</comment>
<evidence type="ECO:0000313" key="2">
    <source>
        <dbReference type="Proteomes" id="UP000248790"/>
    </source>
</evidence>
<reference evidence="1 2" key="1">
    <citation type="submission" date="2018-06" db="EMBL/GenBank/DDBJ databases">
        <title>Genomic Encyclopedia of Archaeal and Bacterial Type Strains, Phase II (KMG-II): from individual species to whole genera.</title>
        <authorList>
            <person name="Goeker M."/>
        </authorList>
    </citation>
    <scope>NUCLEOTIDE SEQUENCE [LARGE SCALE GENOMIC DNA]</scope>
    <source>
        <strain evidence="1 2">DSM 21851</strain>
    </source>
</reference>
<dbReference type="OrthoDB" id="956697at2"/>
<keyword evidence="2" id="KW-1185">Reference proteome</keyword>
<name>A0A327X9P8_LARAB</name>
<dbReference type="AlphaFoldDB" id="A0A327X9P8"/>
<dbReference type="EMBL" id="QLMC01000001">
    <property type="protein sequence ID" value="RAK02583.1"/>
    <property type="molecule type" value="Genomic_DNA"/>
</dbReference>
<accession>A0A327X9P8</accession>
<organism evidence="1 2">
    <name type="scientific">Larkinella arboricola</name>
    <dbReference type="NCBI Taxonomy" id="643671"/>
    <lineage>
        <taxon>Bacteria</taxon>
        <taxon>Pseudomonadati</taxon>
        <taxon>Bacteroidota</taxon>
        <taxon>Cytophagia</taxon>
        <taxon>Cytophagales</taxon>
        <taxon>Spirosomataceae</taxon>
        <taxon>Larkinella</taxon>
    </lineage>
</organism>
<dbReference type="RefSeq" id="WP_111626771.1">
    <property type="nucleotide sequence ID" value="NZ_QLMC01000001.1"/>
</dbReference>
<gene>
    <name evidence="1" type="ORF">LX87_00703</name>
</gene>